<evidence type="ECO:0000313" key="4">
    <source>
        <dbReference type="EMBL" id="AYO44208.1"/>
    </source>
</evidence>
<dbReference type="InterPro" id="IPR011333">
    <property type="entry name" value="SKP1/BTB/POZ_sf"/>
</dbReference>
<dbReference type="PANTHER" id="PTHR22957:SF268">
    <property type="entry name" value="ANKYRIN REPEAT-CONTAINING PROTEIN"/>
    <property type="match status" value="1"/>
</dbReference>
<feature type="domain" description="Rab-GAP TBC" evidence="2">
    <location>
        <begin position="32"/>
        <end position="334"/>
    </location>
</feature>
<dbReference type="Proteomes" id="UP000269793">
    <property type="component" value="Chromosome VI"/>
</dbReference>
<feature type="region of interest" description="Disordered" evidence="1">
    <location>
        <begin position="1207"/>
        <end position="1244"/>
    </location>
</feature>
<dbReference type="InterPro" id="IPR000195">
    <property type="entry name" value="Rab-GAP-TBC_dom"/>
</dbReference>
<evidence type="ECO:0000259" key="3">
    <source>
        <dbReference type="PROSITE" id="PS50097"/>
    </source>
</evidence>
<dbReference type="VEuPathDB" id="FungiDB:DNF11_3258"/>
<dbReference type="InterPro" id="IPR000210">
    <property type="entry name" value="BTB/POZ_dom"/>
</dbReference>
<dbReference type="SUPFAM" id="SSF54695">
    <property type="entry name" value="POZ domain"/>
    <property type="match status" value="1"/>
</dbReference>
<feature type="region of interest" description="Disordered" evidence="1">
    <location>
        <begin position="582"/>
        <end position="658"/>
    </location>
</feature>
<sequence length="1355" mass="151018">MSGIVTLEEFLEILNEEQYIDIVKLRNYARHGIHPQVRGEVWLYLLGVLSADKSQEMTTVRNKFLEYEGVSKRIPSIEKDVRIEVLRYFRHRMNPTQQRHKQDANSIIRSSRSIDNFPEYSHESGQTTAESGVGGPHIPRILPSTQYGLAIMRENSNVDDSELINDQRRLSHCVENVLCAYLNRHLVSQEEPAQPERESGALQSEYLPVHMQKEFSWPFHPHSHPGDQMNNFHPSMVYLCAPFARCVRAEAGMYFAFDRLMGMIREYNETCPIPQRVATFLTLFRKTLPELYAYFEAEEVDILSVATSWLQHLLAREMQSHDLMRLWDTYFAVPDLLDLHLYVCLAILTNCRDALEDLDRSETMSMLFSLPPLNVDRIISDAVNIRLSLEHDEIPTNTTRGVGVSVSLSSGQLGMDAPEPTPLHMARRIGLRGPRAPPSVAGSGTPSITSSVSDMSHLHLTSEQDRDTSTSASDPESDAGVEADHHVLPPNFREIRARAAEQRRARAEARVSSQEQDPPADEIPRLAINSIAEEPVVTETVSEPESEATQGPLASPRPQPPLRAPMALPPFLGARASQLYETPQRAASESAAPESQALEVPMLSEPRPRAASQMSDHPPHTTRGPPPAPSAQSPNTQRSRRRESQRRLSLLRGQRREPNHSLLAALSAQGQTGPGVLLPSLYGSLSNEPAPTQLRPAGVSYGQHAHGRVGAPWQADTSLGVTSSDGHGYVHPRLSERILASGPSVTNLHPASSSVHMSPGAELRIQTAQLRHAHVQPGSVLFPAGITSALCTEAKARDAHMSRKFEENSALSFSWVIEDAALLADEVAHGSNAASGFGKSEAWKLQPLFGEERWRLELVRRPKVQTPQLHTPTKSSTASKKDVPHVLCLYLSYLGLMAMPISAELPTHVMIGIRPAQRVHKLPRSLNPSFLWRDFFSFTFQQDNDTVVFDRLPDLADVLADPDVAESNAFDLVVQITTGPSVLPECDVRGSSGISGMRLPFEAPEMASIPQGLLQGLKALVDDGSSGDLMITVLEKGFEQRPTQELAESVGLTSFIHPWPVGTPMPDFEDASDPDAYPPVFVRDRVLWAHSSILRERSDFFATMIDSQFSEGALHETQGSRGRTRDAWRRPYRILRIPCADFVTMYWFLRYMYTEEVELLKEEDVQGLALDDFWILNQPHPSAKPDFKWRLVEGVDDWDADIFPPMEEGQPPTLSEGHAQRLEDTRARAQEKSAAAMDPHPHPPMLPVPPASALALYRLAHRYGVQPLCDLTMTHIMSVLTPHNAMHYLLCTALLSQIQDAIQEYIIQNWKAVSSSPEFEYCCDQVSTGEWGPLAGRSLLSLMRQLRHTNDTPST</sequence>
<dbReference type="Pfam" id="PF00566">
    <property type="entry name" value="RabGAP-TBC"/>
    <property type="match status" value="1"/>
</dbReference>
<feature type="compositionally biased region" description="Low complexity" evidence="1">
    <location>
        <begin position="532"/>
        <end position="549"/>
    </location>
</feature>
<dbReference type="PROSITE" id="PS50097">
    <property type="entry name" value="BTB"/>
    <property type="match status" value="1"/>
</dbReference>
<feature type="compositionally biased region" description="Basic and acidic residues" evidence="1">
    <location>
        <begin position="1218"/>
        <end position="1231"/>
    </location>
</feature>
<feature type="compositionally biased region" description="Polar residues" evidence="1">
    <location>
        <begin position="442"/>
        <end position="454"/>
    </location>
</feature>
<dbReference type="SMART" id="SM00164">
    <property type="entry name" value="TBC"/>
    <property type="match status" value="1"/>
</dbReference>
<dbReference type="EMBL" id="CP033153">
    <property type="protein sequence ID" value="AYO44208.1"/>
    <property type="molecule type" value="Genomic_DNA"/>
</dbReference>
<feature type="domain" description="BTB" evidence="3">
    <location>
        <begin position="1074"/>
        <end position="1161"/>
    </location>
</feature>
<dbReference type="CDD" id="cd18186">
    <property type="entry name" value="BTB_POZ_ZBTB_KLHL-like"/>
    <property type="match status" value="1"/>
</dbReference>
<dbReference type="PROSITE" id="PS50086">
    <property type="entry name" value="TBC_RABGAP"/>
    <property type="match status" value="1"/>
</dbReference>
<dbReference type="SUPFAM" id="SSF47923">
    <property type="entry name" value="Ypt/Rab-GAP domain of gyp1p"/>
    <property type="match status" value="2"/>
</dbReference>
<dbReference type="Gene3D" id="3.30.710.10">
    <property type="entry name" value="Potassium Channel Kv1.1, Chain A"/>
    <property type="match status" value="1"/>
</dbReference>
<evidence type="ECO:0000259" key="2">
    <source>
        <dbReference type="PROSITE" id="PS50086"/>
    </source>
</evidence>
<accession>A0A3G2SAE1</accession>
<feature type="compositionally biased region" description="Low complexity" evidence="1">
    <location>
        <begin position="586"/>
        <end position="599"/>
    </location>
</feature>
<protein>
    <submittedName>
        <fullName evidence="4">TBC1 domain family member 13</fullName>
    </submittedName>
</protein>
<feature type="region of interest" description="Disordered" evidence="1">
    <location>
        <begin position="431"/>
        <end position="568"/>
    </location>
</feature>
<gene>
    <name evidence="4" type="primary">TBC1D13</name>
    <name evidence="4" type="ORF">DNF11_3258</name>
</gene>
<feature type="region of interest" description="Disordered" evidence="1">
    <location>
        <begin position="117"/>
        <end position="138"/>
    </location>
</feature>
<keyword evidence="5" id="KW-1185">Reference proteome</keyword>
<dbReference type="InterPro" id="IPR035969">
    <property type="entry name" value="Rab-GAP_TBC_sf"/>
</dbReference>
<dbReference type="Gene3D" id="1.10.472.80">
    <property type="entry name" value="Ypt/Rab-GAP domain of gyp1p, domain 3"/>
    <property type="match status" value="1"/>
</dbReference>
<feature type="compositionally biased region" description="Basic and acidic residues" evidence="1">
    <location>
        <begin position="456"/>
        <end position="468"/>
    </location>
</feature>
<reference evidence="4 5" key="1">
    <citation type="submission" date="2018-10" db="EMBL/GenBank/DDBJ databases">
        <title>Complete genome sequence of Malassezia restricta CBS 7877.</title>
        <authorList>
            <person name="Morand S.C."/>
            <person name="Bertignac M."/>
            <person name="Iltis A."/>
            <person name="Kolder I."/>
            <person name="Pirovano W."/>
            <person name="Jourdain R."/>
            <person name="Clavaud C."/>
        </authorList>
    </citation>
    <scope>NUCLEOTIDE SEQUENCE [LARGE SCALE GENOMIC DNA]</scope>
    <source>
        <strain evidence="4 5">CBS 7877</strain>
    </source>
</reference>
<dbReference type="OrthoDB" id="288590at2759"/>
<dbReference type="Gene3D" id="1.10.10.750">
    <property type="entry name" value="Ypt/Rab-GAP domain of gyp1p, domain 1"/>
    <property type="match status" value="1"/>
</dbReference>
<evidence type="ECO:0000256" key="1">
    <source>
        <dbReference type="SAM" id="MobiDB-lite"/>
    </source>
</evidence>
<name>A0A3G2SAE1_MALR7</name>
<proteinExistence type="predicted"/>
<dbReference type="PANTHER" id="PTHR22957">
    <property type="entry name" value="TBC1 DOMAIN FAMILY MEMBER GTPASE-ACTIVATING PROTEIN"/>
    <property type="match status" value="1"/>
</dbReference>
<evidence type="ECO:0000313" key="5">
    <source>
        <dbReference type="Proteomes" id="UP000269793"/>
    </source>
</evidence>
<feature type="compositionally biased region" description="Basic and acidic residues" evidence="1">
    <location>
        <begin position="482"/>
        <end position="509"/>
    </location>
</feature>
<dbReference type="GO" id="GO:0005096">
    <property type="term" value="F:GTPase activator activity"/>
    <property type="evidence" value="ECO:0007669"/>
    <property type="project" value="TreeGrafter"/>
</dbReference>
<organism evidence="4 5">
    <name type="scientific">Malassezia restricta (strain ATCC 96810 / NBRC 103918 / CBS 7877)</name>
    <name type="common">Seborrheic dermatitis infection agent</name>
    <dbReference type="NCBI Taxonomy" id="425264"/>
    <lineage>
        <taxon>Eukaryota</taxon>
        <taxon>Fungi</taxon>
        <taxon>Dikarya</taxon>
        <taxon>Basidiomycota</taxon>
        <taxon>Ustilaginomycotina</taxon>
        <taxon>Malasseziomycetes</taxon>
        <taxon>Malasseziales</taxon>
        <taxon>Malasseziaceae</taxon>
        <taxon>Malassezia</taxon>
    </lineage>
</organism>